<comment type="caution">
    <text evidence="2">The sequence shown here is derived from an EMBL/GenBank/DDBJ whole genome shotgun (WGS) entry which is preliminary data.</text>
</comment>
<keyword evidence="1" id="KW-0472">Membrane</keyword>
<evidence type="ECO:0000313" key="3">
    <source>
        <dbReference type="Proteomes" id="UP000319619"/>
    </source>
</evidence>
<dbReference type="InterPro" id="IPR056918">
    <property type="entry name" value="8xMP"/>
</dbReference>
<sequence>MKNNSKNEMMKSHLMSYLDIATKFRNHEFNIQMLRNVVFTGVQTVLLACYAATIGKHTESSLAIACFGILMSSIWFFYYRSSLYWGRYWEFRCRQVNDKAVKELGLGINIFKGHPVGKKQNKIPSIMHGGRIYKPRDVHGVLLSVPIFSGFLWIILAAVIVYLFLNGEPIHLGVII</sequence>
<keyword evidence="1" id="KW-1133">Transmembrane helix</keyword>
<organism evidence="2 3">
    <name type="scientific">candidate division LCP-89 bacterium B3_LCP</name>
    <dbReference type="NCBI Taxonomy" id="2012998"/>
    <lineage>
        <taxon>Bacteria</taxon>
        <taxon>Pseudomonadati</taxon>
        <taxon>Bacteria division LCP-89</taxon>
    </lineage>
</organism>
<dbReference type="EMBL" id="NJBN01000002">
    <property type="protein sequence ID" value="TKJ41797.1"/>
    <property type="molecule type" value="Genomic_DNA"/>
</dbReference>
<dbReference type="Pfam" id="PF24838">
    <property type="entry name" value="8xMP"/>
    <property type="match status" value="1"/>
</dbReference>
<dbReference type="AlphaFoldDB" id="A0A532V475"/>
<feature type="transmembrane region" description="Helical" evidence="1">
    <location>
        <begin position="141"/>
        <end position="165"/>
    </location>
</feature>
<proteinExistence type="predicted"/>
<keyword evidence="1" id="KW-0812">Transmembrane</keyword>
<name>A0A532V475_UNCL8</name>
<evidence type="ECO:0000313" key="2">
    <source>
        <dbReference type="EMBL" id="TKJ41797.1"/>
    </source>
</evidence>
<evidence type="ECO:0000256" key="1">
    <source>
        <dbReference type="SAM" id="Phobius"/>
    </source>
</evidence>
<accession>A0A532V475</accession>
<protein>
    <submittedName>
        <fullName evidence="2">Uncharacterized protein</fullName>
    </submittedName>
</protein>
<dbReference type="Proteomes" id="UP000319619">
    <property type="component" value="Unassembled WGS sequence"/>
</dbReference>
<gene>
    <name evidence="2" type="ORF">CEE37_04305</name>
</gene>
<feature type="transmembrane region" description="Helical" evidence="1">
    <location>
        <begin position="61"/>
        <end position="79"/>
    </location>
</feature>
<reference evidence="2 3" key="1">
    <citation type="submission" date="2017-06" db="EMBL/GenBank/DDBJ databases">
        <title>Novel microbial phyla capable of carbon fixation and sulfur reduction in deep-sea sediments.</title>
        <authorList>
            <person name="Huang J."/>
            <person name="Baker B."/>
            <person name="Wang Y."/>
        </authorList>
    </citation>
    <scope>NUCLEOTIDE SEQUENCE [LARGE SCALE GENOMIC DNA]</scope>
    <source>
        <strain evidence="2">B3_LCP</strain>
    </source>
</reference>